<dbReference type="GO" id="GO:0030145">
    <property type="term" value="F:manganese ion binding"/>
    <property type="evidence" value="ECO:0007669"/>
    <property type="project" value="TreeGrafter"/>
</dbReference>
<dbReference type="CDD" id="cd09989">
    <property type="entry name" value="Arginase"/>
    <property type="match status" value="1"/>
</dbReference>
<keyword evidence="6 11" id="KW-0378">Hydrolase</keyword>
<dbReference type="PROSITE" id="PS51409">
    <property type="entry name" value="ARGINASE_2"/>
    <property type="match status" value="1"/>
</dbReference>
<dbReference type="UniPathway" id="UPA00158">
    <property type="reaction ID" value="UER00270"/>
</dbReference>
<keyword evidence="7 9" id="KW-0464">Manganese</keyword>
<feature type="binding site" evidence="9">
    <location>
        <position position="122"/>
    </location>
    <ligand>
        <name>Mn(2+)</name>
        <dbReference type="ChEBI" id="CHEBI:29035"/>
        <label>1</label>
    </ligand>
</feature>
<dbReference type="GO" id="GO:0004053">
    <property type="term" value="F:arginase activity"/>
    <property type="evidence" value="ECO:0007669"/>
    <property type="project" value="UniProtKB-EC"/>
</dbReference>
<evidence type="ECO:0000256" key="3">
    <source>
        <dbReference type="ARBA" id="ARBA00018123"/>
    </source>
</evidence>
<evidence type="ECO:0000256" key="1">
    <source>
        <dbReference type="ARBA" id="ARBA00005098"/>
    </source>
</evidence>
<evidence type="ECO:0000256" key="10">
    <source>
        <dbReference type="PROSITE-ProRule" id="PRU00742"/>
    </source>
</evidence>
<feature type="binding site" evidence="9">
    <location>
        <position position="255"/>
    </location>
    <ligand>
        <name>Mn(2+)</name>
        <dbReference type="ChEBI" id="CHEBI:29035"/>
        <label>1</label>
    </ligand>
</feature>
<dbReference type="PROSITE" id="PS01053">
    <property type="entry name" value="ARGINASE_1"/>
    <property type="match status" value="1"/>
</dbReference>
<feature type="binding site" evidence="9">
    <location>
        <position position="147"/>
    </location>
    <ligand>
        <name>Mn(2+)</name>
        <dbReference type="ChEBI" id="CHEBI:29035"/>
        <label>1</label>
    </ligand>
</feature>
<keyword evidence="4" id="KW-0056">Arginine metabolism</keyword>
<reference evidence="12" key="1">
    <citation type="submission" date="2020-02" db="EMBL/GenBank/DDBJ databases">
        <authorList>
            <person name="Meier V. D."/>
        </authorList>
    </citation>
    <scope>NUCLEOTIDE SEQUENCE</scope>
    <source>
        <strain evidence="12">AVDCRST_MAG87</strain>
    </source>
</reference>
<evidence type="ECO:0000256" key="9">
    <source>
        <dbReference type="PIRSR" id="PIRSR036979-1"/>
    </source>
</evidence>
<dbReference type="AlphaFoldDB" id="A0A6J4VN72"/>
<dbReference type="PANTHER" id="PTHR43782:SF3">
    <property type="entry name" value="ARGINASE"/>
    <property type="match status" value="1"/>
</dbReference>
<evidence type="ECO:0000256" key="11">
    <source>
        <dbReference type="RuleBase" id="RU003684"/>
    </source>
</evidence>
<feature type="binding site" evidence="9">
    <location>
        <position position="149"/>
    </location>
    <ligand>
        <name>Mn(2+)</name>
        <dbReference type="ChEBI" id="CHEBI:29035"/>
        <label>1</label>
    </ligand>
</feature>
<name>A0A6J4VN72_9BACT</name>
<dbReference type="Gene3D" id="3.40.800.10">
    <property type="entry name" value="Ureohydrolase domain"/>
    <property type="match status" value="1"/>
</dbReference>
<comment type="similarity">
    <text evidence="10 11">Belongs to the arginase family.</text>
</comment>
<comment type="pathway">
    <text evidence="1">Nitrogen metabolism; urea cycle; L-ornithine and urea from L-arginine: step 1/1.</text>
</comment>
<dbReference type="PANTHER" id="PTHR43782">
    <property type="entry name" value="ARGINASE"/>
    <property type="match status" value="1"/>
</dbReference>
<proteinExistence type="inferred from homology"/>
<dbReference type="GO" id="GO:0000050">
    <property type="term" value="P:urea cycle"/>
    <property type="evidence" value="ECO:0007669"/>
    <property type="project" value="UniProtKB-UniPathway"/>
</dbReference>
<dbReference type="Pfam" id="PF00491">
    <property type="entry name" value="Arginase"/>
    <property type="match status" value="1"/>
</dbReference>
<protein>
    <recommendedName>
        <fullName evidence="3">Arginase</fullName>
        <ecNumber evidence="2">3.5.3.1</ecNumber>
    </recommendedName>
</protein>
<dbReference type="InterPro" id="IPR014033">
    <property type="entry name" value="Arginase"/>
</dbReference>
<sequence length="330" mass="35938">MTGDSTVSRDSRNRNKLTRGPVRFIQAPLWYGSERPGAELGPEAIVTEISEGLRWDERVDVRDRIQPNLVLTVPPVPNARGLRHRRDLTFLDPIASLSRDIADAVESSIRADELPVTIGGDHAVAIGSIQGAARACERLGVLWIDTHPDVNTPSTSFSGHIHGMPMAVATGLAAAELPDISNLAGRVPAVRPEDVCYLGIRDIDMAERRVLRDHRIWTRTMEEWSDDGIAGGLGLALDHLAAQGVDAVHVSFDLDVLDPTVFPACGTTYPGGLTMREASQVVRLLGAWDGPIRSLDWVEFYPNMDDTTGNSLKIAGHLLLTALGERMRIP</sequence>
<dbReference type="EMBL" id="CADCWJ010000812">
    <property type="protein sequence ID" value="CAA9583773.1"/>
    <property type="molecule type" value="Genomic_DNA"/>
</dbReference>
<gene>
    <name evidence="12" type="ORF">AVDCRST_MAG87-3681</name>
</gene>
<dbReference type="EC" id="3.5.3.1" evidence="2"/>
<dbReference type="InterPro" id="IPR023696">
    <property type="entry name" value="Ureohydrolase_dom_sf"/>
</dbReference>
<comment type="cofactor">
    <cofactor evidence="9">
        <name>Mn(2+)</name>
        <dbReference type="ChEBI" id="CHEBI:29035"/>
    </cofactor>
    <text evidence="9">Binds 2 manganese ions per subunit.</text>
</comment>
<evidence type="ECO:0000256" key="5">
    <source>
        <dbReference type="ARBA" id="ARBA00022723"/>
    </source>
</evidence>
<dbReference type="PRINTS" id="PR00116">
    <property type="entry name" value="ARGINASE"/>
</dbReference>
<evidence type="ECO:0000256" key="7">
    <source>
        <dbReference type="ARBA" id="ARBA00023211"/>
    </source>
</evidence>
<organism evidence="12">
    <name type="scientific">uncultured Thermomicrobiales bacterium</name>
    <dbReference type="NCBI Taxonomy" id="1645740"/>
    <lineage>
        <taxon>Bacteria</taxon>
        <taxon>Pseudomonadati</taxon>
        <taxon>Thermomicrobiota</taxon>
        <taxon>Thermomicrobia</taxon>
        <taxon>Thermomicrobiales</taxon>
        <taxon>environmental samples</taxon>
    </lineage>
</organism>
<feature type="binding site" evidence="9">
    <location>
        <position position="145"/>
    </location>
    <ligand>
        <name>Mn(2+)</name>
        <dbReference type="ChEBI" id="CHEBI:29035"/>
        <label>1</label>
    </ligand>
</feature>
<evidence type="ECO:0000256" key="2">
    <source>
        <dbReference type="ARBA" id="ARBA00012168"/>
    </source>
</evidence>
<keyword evidence="5 9" id="KW-0479">Metal-binding</keyword>
<dbReference type="GO" id="GO:0005737">
    <property type="term" value="C:cytoplasm"/>
    <property type="evidence" value="ECO:0007669"/>
    <property type="project" value="TreeGrafter"/>
</dbReference>
<dbReference type="GO" id="GO:0006525">
    <property type="term" value="P:arginine metabolic process"/>
    <property type="evidence" value="ECO:0007669"/>
    <property type="project" value="UniProtKB-KW"/>
</dbReference>
<comment type="catalytic activity">
    <reaction evidence="8">
        <text>L-arginine + H2O = urea + L-ornithine</text>
        <dbReference type="Rhea" id="RHEA:20569"/>
        <dbReference type="ChEBI" id="CHEBI:15377"/>
        <dbReference type="ChEBI" id="CHEBI:16199"/>
        <dbReference type="ChEBI" id="CHEBI:32682"/>
        <dbReference type="ChEBI" id="CHEBI:46911"/>
        <dbReference type="EC" id="3.5.3.1"/>
    </reaction>
</comment>
<dbReference type="SUPFAM" id="SSF52768">
    <property type="entry name" value="Arginase/deacetylase"/>
    <property type="match status" value="1"/>
</dbReference>
<evidence type="ECO:0000256" key="6">
    <source>
        <dbReference type="ARBA" id="ARBA00022801"/>
    </source>
</evidence>
<evidence type="ECO:0000256" key="4">
    <source>
        <dbReference type="ARBA" id="ARBA00022503"/>
    </source>
</evidence>
<feature type="binding site" evidence="9">
    <location>
        <position position="253"/>
    </location>
    <ligand>
        <name>Mn(2+)</name>
        <dbReference type="ChEBI" id="CHEBI:29035"/>
        <label>1</label>
    </ligand>
</feature>
<accession>A0A6J4VN72</accession>
<dbReference type="InterPro" id="IPR006035">
    <property type="entry name" value="Ureohydrolase"/>
</dbReference>
<evidence type="ECO:0000256" key="8">
    <source>
        <dbReference type="ARBA" id="ARBA00047391"/>
    </source>
</evidence>
<dbReference type="InterPro" id="IPR020855">
    <property type="entry name" value="Ureohydrolase_Mn_BS"/>
</dbReference>
<evidence type="ECO:0000313" key="12">
    <source>
        <dbReference type="EMBL" id="CAA9583773.1"/>
    </source>
</evidence>